<evidence type="ECO:0000259" key="5">
    <source>
        <dbReference type="Pfam" id="PF12595"/>
    </source>
</evidence>
<dbReference type="InterPro" id="IPR051512">
    <property type="entry name" value="Inactive_Rhomboid"/>
</dbReference>
<dbReference type="PANTHER" id="PTHR45965">
    <property type="entry name" value="INACTIVE RHOMBOID PROTEIN"/>
    <property type="match status" value="1"/>
</dbReference>
<evidence type="ECO:0000256" key="4">
    <source>
        <dbReference type="SAM" id="MobiDB-lite"/>
    </source>
</evidence>
<comment type="subunit">
    <text evidence="2">Homodimer, or homooligomer. Interacts with TGFA and HBEGF. Interacts with EGF; may retain EGF in the endoplasmic reticulum and regulates its degradation through the endoplasmic reticulum-associated degradation (ERAD). Interacts (via cytoplasmic N-terminus) with FRMD8/iTAP; this interaction leads to mutual protein stabilization. Interacts with ADAM17/TACE.</text>
</comment>
<keyword evidence="3" id="KW-0472">Membrane</keyword>
<dbReference type="EMBL" id="AK304812">
    <property type="protein sequence ID" value="BAG65562.1"/>
    <property type="molecule type" value="mRNA"/>
</dbReference>
<name>B4E3Q0_HUMAN</name>
<dbReference type="AlphaFoldDB" id="B4E3Q0"/>
<comment type="subcellular location">
    <subcellularLocation>
        <location evidence="3">Endoplasmic reticulum membrane</location>
        <topology evidence="3">Multi-pass membrane protein</topology>
    </subcellularLocation>
</comment>
<comment type="similarity">
    <text evidence="1 3">Belongs to the peptidase S54 family.</text>
</comment>
<protein>
    <recommendedName>
        <fullName evidence="3">Inactive rhomboid protein</fullName>
        <shortName evidence="3">iRhom</shortName>
    </recommendedName>
    <alternativeName>
        <fullName evidence="3">Rhomboid family member</fullName>
    </alternativeName>
    <alternativeName>
        <fullName evidence="3">Rhomboid veinlet-like protein</fullName>
    </alternativeName>
</protein>
<comment type="function">
    <text evidence="3">Regulates ADAM17 protease, a sheddase of the epidermal growth factor (EGF) receptor ligands and TNF, thereby plays a role in sleep, cell survival, proliferation, migration and inflammation. Does not exhibit any protease activity on its own.</text>
</comment>
<feature type="domain" description="Inactive rhomboid protein 1/2 N-terminal" evidence="5">
    <location>
        <begin position="114"/>
        <end position="308"/>
    </location>
</feature>
<feature type="region of interest" description="Disordered" evidence="4">
    <location>
        <begin position="494"/>
        <end position="531"/>
    </location>
</feature>
<dbReference type="PANTHER" id="PTHR45965:SF4">
    <property type="entry name" value="INACTIVE RHOMBOID PROTEIN 1"/>
    <property type="match status" value="1"/>
</dbReference>
<organism evidence="6">
    <name type="scientific">Homo sapiens</name>
    <name type="common">Human</name>
    <dbReference type="NCBI Taxonomy" id="9606"/>
    <lineage>
        <taxon>Eukaryota</taxon>
        <taxon>Metazoa</taxon>
        <taxon>Chordata</taxon>
        <taxon>Craniata</taxon>
        <taxon>Vertebrata</taxon>
        <taxon>Euteleostomi</taxon>
        <taxon>Mammalia</taxon>
        <taxon>Eutheria</taxon>
        <taxon>Euarchontoglires</taxon>
        <taxon>Primates</taxon>
        <taxon>Haplorrhini</taxon>
        <taxon>Catarrhini</taxon>
        <taxon>Hominidae</taxon>
        <taxon>Homo</taxon>
    </lineage>
</organism>
<comment type="caution">
    <text evidence="3">Lacks conserved residue(s) required for the propagation of feature annotation.</text>
</comment>
<dbReference type="PeptideAtlas" id="B4E3Q0"/>
<accession>B4E3Q0</accession>
<keyword evidence="3" id="KW-0812">Transmembrane</keyword>
<sequence length="602" mass="66645">MSEARRDSTSSLQRKKPPWLKLDIPSAVPLTAEEPSFLQVGPGLQGLWVPPVQYPHHDPVAQPLRRQAFLRSVSMPAETAHISSPHHELRRPVLQRQTSITQTIRRGTADWFGVSKDSDSTQKWQRKSIRHCSQRYGKLKPQVLRELDLPSQDNVSLTSTETPPPLYVGPCQLGMQKIIDPLARGRAFRVADDTAEGLSAPHTPVTPGAASLCSFSSSRSGFHRLPRRRKRESVAKMSFRAAAALMKGRSVRDGTFRRAQRRSFTPASFLEEDTTDFPDELDTSFFAREGILHEELSTYPDEVFESPSEAALKDWEKAPEQADLTGGALDRSELERSHLMLPLERGWRKQKEGAAAPQPKVRLRQEVVSTAGPRRGQRIAVPVRKLFAREKRPYGLGMVGRLTNRTYRKRIDSFVKRQIEDMDDHRPFFTYWLTFVHSLVTILAVCIYGIAPVGFSQHETVDSVLRNRGVYENVKYVQQENFWIGPSSVRTGLGAGPAGAGPGGARRGQEAPDCGRSSPSPAGGPHPPGRQVFALHAPGPAGAQLHSLGARAREALRLLRAQRQVGLRADLGGGVLGAFPRPGLPPSSARCSLFRPQIDSAE</sequence>
<dbReference type="GO" id="GO:0005789">
    <property type="term" value="C:endoplasmic reticulum membrane"/>
    <property type="evidence" value="ECO:0007669"/>
    <property type="project" value="UniProtKB-SubCell"/>
</dbReference>
<evidence type="ECO:0000256" key="3">
    <source>
        <dbReference type="RuleBase" id="RU369051"/>
    </source>
</evidence>
<evidence type="ECO:0000256" key="1">
    <source>
        <dbReference type="ARBA" id="ARBA00009045"/>
    </source>
</evidence>
<feature type="compositionally biased region" description="Gly residues" evidence="4">
    <location>
        <begin position="494"/>
        <end position="506"/>
    </location>
</feature>
<keyword evidence="3" id="KW-0256">Endoplasmic reticulum</keyword>
<feature type="transmembrane region" description="Helical" evidence="3">
    <location>
        <begin position="429"/>
        <end position="451"/>
    </location>
</feature>
<evidence type="ECO:0000256" key="2">
    <source>
        <dbReference type="ARBA" id="ARBA00046927"/>
    </source>
</evidence>
<evidence type="ECO:0000313" key="6">
    <source>
        <dbReference type="EMBL" id="BAG65562.1"/>
    </source>
</evidence>
<reference evidence="6" key="1">
    <citation type="submission" date="2007-10" db="EMBL/GenBank/DDBJ databases">
        <title>NEDO human cDNA sequencing project focused on splicing variants.</title>
        <authorList>
            <person name="Wakamatsu A."/>
            <person name="Yamamoto J."/>
            <person name="Kimura K."/>
            <person name="Ishii S."/>
            <person name="Watanabe K."/>
            <person name="Sugiyama A."/>
            <person name="Murakawa K."/>
            <person name="Kaida T."/>
            <person name="Tsuchiya K."/>
            <person name="Fukuzumi Y."/>
            <person name="Kumagai A."/>
            <person name="Oishi Y."/>
            <person name="Yamamoto S."/>
            <person name="Ono Y."/>
            <person name="Komori Y."/>
            <person name="Yamazaki M."/>
            <person name="Kisu Y."/>
            <person name="Nishikawa T."/>
            <person name="Sugano S."/>
            <person name="Nomura N."/>
            <person name="Isogai T."/>
        </authorList>
    </citation>
    <scope>NUCLEOTIDE SEQUENCE</scope>
    <source>
        <tissue evidence="6">Uterus</tissue>
    </source>
</reference>
<dbReference type="InterPro" id="IPR022241">
    <property type="entry name" value="iRhom1_2_N"/>
</dbReference>
<dbReference type="GO" id="GO:0042058">
    <property type="term" value="P:regulation of epidermal growth factor receptor signaling pathway"/>
    <property type="evidence" value="ECO:0007669"/>
    <property type="project" value="UniProtKB-UniRule"/>
</dbReference>
<proteinExistence type="evidence at transcript level"/>
<keyword evidence="3" id="KW-1133">Transmembrane helix</keyword>
<dbReference type="Pfam" id="PF12595">
    <property type="entry name" value="iRhom1-2_N"/>
    <property type="match status" value="1"/>
</dbReference>
<dbReference type="GO" id="GO:0050709">
    <property type="term" value="P:negative regulation of protein secretion"/>
    <property type="evidence" value="ECO:0007669"/>
    <property type="project" value="UniProtKB-UniRule"/>
</dbReference>